<dbReference type="AlphaFoldDB" id="A0A371FCC6"/>
<dbReference type="EMBL" id="QJKJ01009672">
    <property type="protein sequence ID" value="RDX75947.1"/>
    <property type="molecule type" value="Genomic_DNA"/>
</dbReference>
<feature type="domain" description="Retroviral polymerase SH3-like" evidence="1">
    <location>
        <begin position="15"/>
        <end position="71"/>
    </location>
</feature>
<evidence type="ECO:0000259" key="1">
    <source>
        <dbReference type="Pfam" id="PF25597"/>
    </source>
</evidence>
<dbReference type="InterPro" id="IPR057670">
    <property type="entry name" value="SH3_retrovirus"/>
</dbReference>
<protein>
    <recommendedName>
        <fullName evidence="1">Retroviral polymerase SH3-like domain-containing protein</fullName>
    </recommendedName>
</protein>
<dbReference type="Pfam" id="PF25597">
    <property type="entry name" value="SH3_retrovirus"/>
    <property type="match status" value="1"/>
</dbReference>
<dbReference type="OrthoDB" id="1751476at2759"/>
<keyword evidence="3" id="KW-1185">Reference proteome</keyword>
<name>A0A371FCC6_MUCPR</name>
<gene>
    <name evidence="2" type="ORF">CR513_44121</name>
</gene>
<comment type="caution">
    <text evidence="2">The sequence shown here is derived from an EMBL/GenBank/DDBJ whole genome shotgun (WGS) entry which is preliminary data.</text>
</comment>
<accession>A0A371FCC6</accession>
<proteinExistence type="predicted"/>
<sequence>MGRQPNISCFHPFGCKCFTLNTKDIMGKFDPKLDKGTFLRYSNASKACKVYNSRILTLEESIHTYHLEQQIIGDVQDRVRTRSTFNDQAQVVFLYKLEPKSIDEPCMDKG</sequence>
<evidence type="ECO:0000313" key="3">
    <source>
        <dbReference type="Proteomes" id="UP000257109"/>
    </source>
</evidence>
<reference evidence="2" key="1">
    <citation type="submission" date="2018-05" db="EMBL/GenBank/DDBJ databases">
        <title>Draft genome of Mucuna pruriens seed.</title>
        <authorList>
            <person name="Nnadi N.E."/>
            <person name="Vos R."/>
            <person name="Hasami M.H."/>
            <person name="Devisetty U.K."/>
            <person name="Aguiy J.C."/>
        </authorList>
    </citation>
    <scope>NUCLEOTIDE SEQUENCE [LARGE SCALE GENOMIC DNA]</scope>
    <source>
        <strain evidence="2">JCA_2017</strain>
    </source>
</reference>
<evidence type="ECO:0000313" key="2">
    <source>
        <dbReference type="EMBL" id="RDX75947.1"/>
    </source>
</evidence>
<dbReference type="Proteomes" id="UP000257109">
    <property type="component" value="Unassembled WGS sequence"/>
</dbReference>
<organism evidence="2 3">
    <name type="scientific">Mucuna pruriens</name>
    <name type="common">Velvet bean</name>
    <name type="synonym">Dolichos pruriens</name>
    <dbReference type="NCBI Taxonomy" id="157652"/>
    <lineage>
        <taxon>Eukaryota</taxon>
        <taxon>Viridiplantae</taxon>
        <taxon>Streptophyta</taxon>
        <taxon>Embryophyta</taxon>
        <taxon>Tracheophyta</taxon>
        <taxon>Spermatophyta</taxon>
        <taxon>Magnoliopsida</taxon>
        <taxon>eudicotyledons</taxon>
        <taxon>Gunneridae</taxon>
        <taxon>Pentapetalae</taxon>
        <taxon>rosids</taxon>
        <taxon>fabids</taxon>
        <taxon>Fabales</taxon>
        <taxon>Fabaceae</taxon>
        <taxon>Papilionoideae</taxon>
        <taxon>50 kb inversion clade</taxon>
        <taxon>NPAAA clade</taxon>
        <taxon>indigoferoid/millettioid clade</taxon>
        <taxon>Phaseoleae</taxon>
        <taxon>Mucuna</taxon>
    </lineage>
</organism>
<feature type="non-terminal residue" evidence="2">
    <location>
        <position position="1"/>
    </location>
</feature>